<dbReference type="EMBL" id="CAWUHB010000041">
    <property type="protein sequence ID" value="CAK7227933.1"/>
    <property type="molecule type" value="Genomic_DNA"/>
</dbReference>
<sequence length="300" mass="33824">MPPHARQEAETLPQPPIQPWATNPDAKLPERLRRLRPMKMDHDVPVFPDDKLASNGGHGTMEALALSRDLEDNAGIPNCFCGVSALIYYGAGRMRDDWWIAVPADLLDRAEAHVRTRVDDGTYMSVLPWPYAQPGCLAHTLPRYKTVGIGFYFTLFPDKYFHIDCSVPANLERSANGLPYPTLAALLQSCLETYDRVSLADAVDGSDVSDEWGQAHLYLDGTIDLDWARWKNERMAEAEARGFPVMGRATTARFEKRALWDLMVTNKGGRRGWTQPPELFATRFRLHNSPDPSKRLRISC</sequence>
<reference evidence="2 3" key="1">
    <citation type="submission" date="2024-01" db="EMBL/GenBank/DDBJ databases">
        <authorList>
            <person name="Allen C."/>
            <person name="Tagirdzhanova G."/>
        </authorList>
    </citation>
    <scope>NUCLEOTIDE SEQUENCE [LARGE SCALE GENOMIC DNA]</scope>
</reference>
<comment type="caution">
    <text evidence="2">The sequence shown here is derived from an EMBL/GenBank/DDBJ whole genome shotgun (WGS) entry which is preliminary data.</text>
</comment>
<gene>
    <name evidence="2" type="ORF">SCUCBS95973_006711</name>
</gene>
<evidence type="ECO:0000256" key="1">
    <source>
        <dbReference type="SAM" id="MobiDB-lite"/>
    </source>
</evidence>
<feature type="region of interest" description="Disordered" evidence="1">
    <location>
        <begin position="1"/>
        <end position="26"/>
    </location>
</feature>
<protein>
    <submittedName>
        <fullName evidence="2">Uncharacterized protein</fullName>
    </submittedName>
</protein>
<dbReference type="Proteomes" id="UP001642405">
    <property type="component" value="Unassembled WGS sequence"/>
</dbReference>
<evidence type="ECO:0000313" key="2">
    <source>
        <dbReference type="EMBL" id="CAK7227933.1"/>
    </source>
</evidence>
<evidence type="ECO:0000313" key="3">
    <source>
        <dbReference type="Proteomes" id="UP001642405"/>
    </source>
</evidence>
<keyword evidence="3" id="KW-1185">Reference proteome</keyword>
<name>A0ABP0C7Q3_9PEZI</name>
<accession>A0ABP0C7Q3</accession>
<proteinExistence type="predicted"/>
<organism evidence="2 3">
    <name type="scientific">Sporothrix curviconia</name>
    <dbReference type="NCBI Taxonomy" id="1260050"/>
    <lineage>
        <taxon>Eukaryota</taxon>
        <taxon>Fungi</taxon>
        <taxon>Dikarya</taxon>
        <taxon>Ascomycota</taxon>
        <taxon>Pezizomycotina</taxon>
        <taxon>Sordariomycetes</taxon>
        <taxon>Sordariomycetidae</taxon>
        <taxon>Ophiostomatales</taxon>
        <taxon>Ophiostomataceae</taxon>
        <taxon>Sporothrix</taxon>
    </lineage>
</organism>